<feature type="region of interest" description="Disordered" evidence="1">
    <location>
        <begin position="210"/>
        <end position="265"/>
    </location>
</feature>
<evidence type="ECO:0000256" key="1">
    <source>
        <dbReference type="SAM" id="MobiDB-lite"/>
    </source>
</evidence>
<organism evidence="2">
    <name type="scientific">Amphora coffeiformis</name>
    <dbReference type="NCBI Taxonomy" id="265554"/>
    <lineage>
        <taxon>Eukaryota</taxon>
        <taxon>Sar</taxon>
        <taxon>Stramenopiles</taxon>
        <taxon>Ochrophyta</taxon>
        <taxon>Bacillariophyta</taxon>
        <taxon>Bacillariophyceae</taxon>
        <taxon>Bacillariophycidae</taxon>
        <taxon>Thalassiophysales</taxon>
        <taxon>Catenulaceae</taxon>
        <taxon>Amphora</taxon>
    </lineage>
</organism>
<dbReference type="SUPFAM" id="SSF48403">
    <property type="entry name" value="Ankyrin repeat"/>
    <property type="match status" value="1"/>
</dbReference>
<sequence length="265" mass="30202">MTGQQQYQQVITERLHTACQQTPPDLVTIRALVRACPSAVRERNNTNNNNNDLWLPLHRACRRQPSLAVIETLVQAWPESTRQWTSDAVTEARLPLHLACQYGAPVAVVAYLVQQDPSSRHAVSSPKQRYTALDFALYYYHQRRQSGLDVTEAERVVHYLANDHHVEPELKEATIKREDPWESEKHHLSKVTILPTAVHAYPLQEAFPVASPEQDNHPQQEKPQAKPMLLRPRFPSVVPKSSSSSSTKKSKIIRMKLPRPSVPLR</sequence>
<proteinExistence type="predicted"/>
<feature type="compositionally biased region" description="Basic and acidic residues" evidence="1">
    <location>
        <begin position="214"/>
        <end position="224"/>
    </location>
</feature>
<dbReference type="EMBL" id="HBIM01009691">
    <property type="protein sequence ID" value="CAE0410720.1"/>
    <property type="molecule type" value="Transcribed_RNA"/>
</dbReference>
<evidence type="ECO:0000313" key="2">
    <source>
        <dbReference type="EMBL" id="CAE0410720.1"/>
    </source>
</evidence>
<dbReference type="InterPro" id="IPR036770">
    <property type="entry name" value="Ankyrin_rpt-contain_sf"/>
</dbReference>
<reference evidence="2" key="1">
    <citation type="submission" date="2021-01" db="EMBL/GenBank/DDBJ databases">
        <authorList>
            <person name="Corre E."/>
            <person name="Pelletier E."/>
            <person name="Niang G."/>
            <person name="Scheremetjew M."/>
            <person name="Finn R."/>
            <person name="Kale V."/>
            <person name="Holt S."/>
            <person name="Cochrane G."/>
            <person name="Meng A."/>
            <person name="Brown T."/>
            <person name="Cohen L."/>
        </authorList>
    </citation>
    <scope>NUCLEOTIDE SEQUENCE</scope>
    <source>
        <strain evidence="2">CCMP127</strain>
    </source>
</reference>
<feature type="compositionally biased region" description="Low complexity" evidence="1">
    <location>
        <begin position="235"/>
        <end position="247"/>
    </location>
</feature>
<dbReference type="Gene3D" id="1.25.40.20">
    <property type="entry name" value="Ankyrin repeat-containing domain"/>
    <property type="match status" value="1"/>
</dbReference>
<accession>A0A7S3P6H6</accession>
<gene>
    <name evidence="2" type="ORF">ACOF00016_LOCUS8171</name>
</gene>
<dbReference type="AlphaFoldDB" id="A0A7S3P6H6"/>
<feature type="compositionally biased region" description="Basic residues" evidence="1">
    <location>
        <begin position="248"/>
        <end position="257"/>
    </location>
</feature>
<name>A0A7S3P6H6_9STRA</name>
<protein>
    <submittedName>
        <fullName evidence="2">Uncharacterized protein</fullName>
    </submittedName>
</protein>